<evidence type="ECO:0000313" key="3">
    <source>
        <dbReference type="Proteomes" id="UP000245999"/>
    </source>
</evidence>
<protein>
    <submittedName>
        <fullName evidence="2">Uncharacterized protein</fullName>
    </submittedName>
</protein>
<gene>
    <name evidence="2" type="ORF">DDQ68_08660</name>
</gene>
<feature type="signal peptide" evidence="1">
    <location>
        <begin position="1"/>
        <end position="20"/>
    </location>
</feature>
<name>A0A2Z3GNN3_9BACT</name>
<organism evidence="2 3">
    <name type="scientific">Hymenobacter nivis</name>
    <dbReference type="NCBI Taxonomy" id="1850093"/>
    <lineage>
        <taxon>Bacteria</taxon>
        <taxon>Pseudomonadati</taxon>
        <taxon>Bacteroidota</taxon>
        <taxon>Cytophagia</taxon>
        <taxon>Cytophagales</taxon>
        <taxon>Hymenobacteraceae</taxon>
        <taxon>Hymenobacter</taxon>
    </lineage>
</organism>
<dbReference type="KEGG" id="hnv:DDQ68_08660"/>
<dbReference type="OrthoDB" id="882808at2"/>
<keyword evidence="1" id="KW-0732">Signal</keyword>
<evidence type="ECO:0000313" key="2">
    <source>
        <dbReference type="EMBL" id="AWM32846.1"/>
    </source>
</evidence>
<feature type="chain" id="PRO_5016315308" evidence="1">
    <location>
        <begin position="21"/>
        <end position="157"/>
    </location>
</feature>
<dbReference type="RefSeq" id="WP_109655942.1">
    <property type="nucleotide sequence ID" value="NZ_CP029145.1"/>
</dbReference>
<accession>A0A2Z3GNN3</accession>
<proteinExistence type="predicted"/>
<dbReference type="Proteomes" id="UP000245999">
    <property type="component" value="Chromosome"/>
</dbReference>
<dbReference type="EMBL" id="CP029145">
    <property type="protein sequence ID" value="AWM32846.1"/>
    <property type="molecule type" value="Genomic_DNA"/>
</dbReference>
<keyword evidence="3" id="KW-1185">Reference proteome</keyword>
<dbReference type="AlphaFoldDB" id="A0A2Z3GNN3"/>
<reference evidence="3" key="1">
    <citation type="submission" date="2018-04" db="EMBL/GenBank/DDBJ databases">
        <title>Complete genome of Antarctic heterotrophic bacterium Hymenobacter nivis.</title>
        <authorList>
            <person name="Terashima M."/>
        </authorList>
    </citation>
    <scope>NUCLEOTIDE SEQUENCE [LARGE SCALE GENOMIC DNA]</scope>
    <source>
        <strain evidence="3">NBRC 111535</strain>
    </source>
</reference>
<sequence length="157" mass="16724">MSRPAKFLPLLLLAAAAQLACSRARERADGPAARGLVPLTRTAAAPAVNMAAVVGRSIDEVRRQLGPARALPAGFQDPVRRSGTDSTLAFQPLGLTVVASYDARTRRVFDLLVLGNDEDALMRRTGLLAEAPAYLLLPVFALNRSTQLVGLRIVPRG</sequence>
<evidence type="ECO:0000256" key="1">
    <source>
        <dbReference type="SAM" id="SignalP"/>
    </source>
</evidence>